<dbReference type="Proteomes" id="UP000076660">
    <property type="component" value="Unassembled WGS sequence"/>
</dbReference>
<dbReference type="InterPro" id="IPR045886">
    <property type="entry name" value="ThiF/MoeB/HesA"/>
</dbReference>
<organism evidence="3 4">
    <name type="scientific">Amycolatopsis keratiniphila subsp. keratiniphila</name>
    <dbReference type="NCBI Taxonomy" id="227715"/>
    <lineage>
        <taxon>Bacteria</taxon>
        <taxon>Bacillati</taxon>
        <taxon>Actinomycetota</taxon>
        <taxon>Actinomycetes</taxon>
        <taxon>Pseudonocardiales</taxon>
        <taxon>Pseudonocardiaceae</taxon>
        <taxon>Amycolatopsis</taxon>
        <taxon>Amycolatopsis japonica group</taxon>
    </lineage>
</organism>
<comment type="caution">
    <text evidence="3">The sequence shown here is derived from an EMBL/GenBank/DDBJ whole genome shotgun (WGS) entry which is preliminary data.</text>
</comment>
<evidence type="ECO:0000259" key="2">
    <source>
        <dbReference type="Pfam" id="PF21475"/>
    </source>
</evidence>
<dbReference type="PANTHER" id="PTHR10953:SF102">
    <property type="entry name" value="ADENYLYLTRANSFERASE AND SULFURTRANSFERASE MOCS3"/>
    <property type="match status" value="1"/>
</dbReference>
<dbReference type="GO" id="GO:0016779">
    <property type="term" value="F:nucleotidyltransferase activity"/>
    <property type="evidence" value="ECO:0007669"/>
    <property type="project" value="TreeGrafter"/>
</dbReference>
<dbReference type="Gene3D" id="3.40.50.720">
    <property type="entry name" value="NAD(P)-binding Rossmann-like Domain"/>
    <property type="match status" value="1"/>
</dbReference>
<dbReference type="InterPro" id="IPR049268">
    <property type="entry name" value="PaaA-like_N"/>
</dbReference>
<feature type="domain" description="THIF-type NAD/FAD binding fold" evidence="1">
    <location>
        <begin position="128"/>
        <end position="362"/>
    </location>
</feature>
<evidence type="ECO:0000313" key="4">
    <source>
        <dbReference type="Proteomes" id="UP000076660"/>
    </source>
</evidence>
<dbReference type="GO" id="GO:0004792">
    <property type="term" value="F:thiosulfate-cyanide sulfurtransferase activity"/>
    <property type="evidence" value="ECO:0007669"/>
    <property type="project" value="TreeGrafter"/>
</dbReference>
<sequence length="371" mass="40093">MERPRIKVKHRPVRLDDGHIRIGGHIPGIGTTIRDPDGWVWALLSILDGTRTVDQIITELVHRFPARPPAEVAAEAVGDLRVLTETGYVEDASETTPPGLSAREQERYSRSRELWRWMARIGRRSSWDTQLLLRQARVVVIGVGGTGSTAAVDLALSGVGELHCVEPDVVELSNLGRQILFTEHDLGRPKVEAVVRELRARNSDIQITGQALTVTGPAALIDLAVRFDLVVLAADQPTEIRTWTNRVCDATGTAWVHAGYHGPQINYGLYRPGTGPCYECIDTTERERRLETAPPAPVTALQEVQAGNAVSAGVSGNLAAHAAMSLITGVPDLAPNREYAFNLVTLDGYAVSTLDAPRPGCPACGPHTATA</sequence>
<protein>
    <submittedName>
        <fullName evidence="3">Dinucleotide-utilizing protein</fullName>
    </submittedName>
</protein>
<feature type="domain" description="PaaA-like N-terminal" evidence="2">
    <location>
        <begin position="10"/>
        <end position="62"/>
    </location>
</feature>
<dbReference type="InterPro" id="IPR000594">
    <property type="entry name" value="ThiF_NAD_FAD-bd"/>
</dbReference>
<dbReference type="Gene3D" id="3.90.930.60">
    <property type="match status" value="1"/>
</dbReference>
<proteinExistence type="predicted"/>
<dbReference type="Pfam" id="PF00899">
    <property type="entry name" value="ThiF"/>
    <property type="match status" value="1"/>
</dbReference>
<dbReference type="PANTHER" id="PTHR10953">
    <property type="entry name" value="UBIQUITIN-ACTIVATING ENZYME E1"/>
    <property type="match status" value="1"/>
</dbReference>
<dbReference type="OrthoDB" id="9204719at2"/>
<name>A0A1W2LGI9_9PSEU</name>
<gene>
    <name evidence="3" type="ORF">AVR91_0242235</name>
</gene>
<dbReference type="SUPFAM" id="SSF69572">
    <property type="entry name" value="Activating enzymes of the ubiquitin-like proteins"/>
    <property type="match status" value="1"/>
</dbReference>
<accession>A0A1W2LGI9</accession>
<dbReference type="GO" id="GO:0005737">
    <property type="term" value="C:cytoplasm"/>
    <property type="evidence" value="ECO:0007669"/>
    <property type="project" value="TreeGrafter"/>
</dbReference>
<evidence type="ECO:0000313" key="3">
    <source>
        <dbReference type="EMBL" id="ONF61742.1"/>
    </source>
</evidence>
<dbReference type="RefSeq" id="WP_063271686.1">
    <property type="nucleotide sequence ID" value="NZ_LQMT02000066.1"/>
</dbReference>
<dbReference type="InterPro" id="IPR035985">
    <property type="entry name" value="Ubiquitin-activating_enz"/>
</dbReference>
<reference evidence="3 4" key="1">
    <citation type="submission" date="2016-12" db="EMBL/GenBank/DDBJ databases">
        <title>Amycolatopsis keratiniphila subsp. keratiniphila genome sequencing and assembly.</title>
        <authorList>
            <person name="Mayilraj S."/>
            <person name="Kaur N."/>
        </authorList>
    </citation>
    <scope>NUCLEOTIDE SEQUENCE [LARGE SCALE GENOMIC DNA]</scope>
    <source>
        <strain evidence="3 4">DSM 44409</strain>
    </source>
</reference>
<dbReference type="GO" id="GO:0008641">
    <property type="term" value="F:ubiquitin-like modifier activating enzyme activity"/>
    <property type="evidence" value="ECO:0007669"/>
    <property type="project" value="InterPro"/>
</dbReference>
<dbReference type="EMBL" id="LQMT02000066">
    <property type="protein sequence ID" value="ONF61742.1"/>
    <property type="molecule type" value="Genomic_DNA"/>
</dbReference>
<evidence type="ECO:0000259" key="1">
    <source>
        <dbReference type="Pfam" id="PF00899"/>
    </source>
</evidence>
<dbReference type="PROSITE" id="PS51300">
    <property type="entry name" value="NIRD"/>
    <property type="match status" value="1"/>
</dbReference>
<dbReference type="Pfam" id="PF21475">
    <property type="entry name" value="PaaA-like_N"/>
    <property type="match status" value="1"/>
</dbReference>
<dbReference type="AlphaFoldDB" id="A0A1W2LGI9"/>